<sequence length="614" mass="66339">MHRPTLAALAVALALPFAAAAQAVRPGEPSRGLLASYPLDGQAVDDVTRTPAQAVGVRPMEGHDGQPRGALWFDGARSYVSLGDRLQPERFTIAAWIRPELVDRVQVIVSKIRNLPNHYQRNLELRLEPGGRLFLHVPSGNGWESVQGQRAIAPGRWTHVAAVYDGARAQLYVDGVRDGAPVAVAYAQTRTETFIGARPEGGGRDGRTPAGPTWFFTGGIEDVRIWGRPLSDAETSLVAQGRLDVPAPPPARPPPGADRGELLASYPLDGDARDAAGQADGRIVGAVKPAEDRGGDPRGALLLGGRDYVDLGVRVEPEQFTLAAWVRPARVDRDLVVLSKWSSAPGPKDRFLELRIDAGGRVTLAIPGGPGGRPQQVRSTRPLAANRWAHLAASFDGERAVLYVDGAADAEATFSAFDASQGPVLLGARPDASGKRPRLGTFFEGRLDDVRIYRGVLEDREVQALAQDRGAPPPRPGPAPGPRPGDDDEREAAFLVKLDRLQARYDAACVRRSGRSVLEAEAQVFQALEDADRAARAERNQRISGYLRRALGELQAARNRTDAMSLDRKRSALSGLSESLWNDLVQDLDATPLGDDRYDDRRGGGDVRRADPWY</sequence>
<evidence type="ECO:0000256" key="3">
    <source>
        <dbReference type="SAM" id="MobiDB-lite"/>
    </source>
</evidence>
<organism evidence="7 8">
    <name type="scientific">Anaeromyxobacter oryzae</name>
    <dbReference type="NCBI Taxonomy" id="2918170"/>
    <lineage>
        <taxon>Bacteria</taxon>
        <taxon>Pseudomonadati</taxon>
        <taxon>Myxococcota</taxon>
        <taxon>Myxococcia</taxon>
        <taxon>Myxococcales</taxon>
        <taxon>Cystobacterineae</taxon>
        <taxon>Anaeromyxobacteraceae</taxon>
        <taxon>Anaeromyxobacter</taxon>
    </lineage>
</organism>
<evidence type="ECO:0000256" key="2">
    <source>
        <dbReference type="ARBA" id="ARBA00023157"/>
    </source>
</evidence>
<feature type="compositionally biased region" description="Pro residues" evidence="3">
    <location>
        <begin position="246"/>
        <end position="256"/>
    </location>
</feature>
<dbReference type="SMART" id="SM00282">
    <property type="entry name" value="LamG"/>
    <property type="match status" value="2"/>
</dbReference>
<dbReference type="SUPFAM" id="SSF49899">
    <property type="entry name" value="Concanavalin A-like lectins/glucanases"/>
    <property type="match status" value="2"/>
</dbReference>
<feature type="domain" description="Laminin G" evidence="5">
    <location>
        <begin position="318"/>
        <end position="455"/>
    </location>
</feature>
<name>A0ABM7X0V9_9BACT</name>
<evidence type="ECO:0000256" key="4">
    <source>
        <dbReference type="SAM" id="SignalP"/>
    </source>
</evidence>
<keyword evidence="8" id="KW-1185">Reference proteome</keyword>
<dbReference type="SMART" id="SM00560">
    <property type="entry name" value="LamGL"/>
    <property type="match status" value="2"/>
</dbReference>
<feature type="compositionally biased region" description="Basic and acidic residues" evidence="3">
    <location>
        <begin position="594"/>
        <end position="614"/>
    </location>
</feature>
<dbReference type="EMBL" id="AP025591">
    <property type="protein sequence ID" value="BDG05380.1"/>
    <property type="molecule type" value="Genomic_DNA"/>
</dbReference>
<evidence type="ECO:0000259" key="6">
    <source>
        <dbReference type="SMART" id="SM00560"/>
    </source>
</evidence>
<evidence type="ECO:0000313" key="7">
    <source>
        <dbReference type="EMBL" id="BDG05380.1"/>
    </source>
</evidence>
<dbReference type="InterPro" id="IPR006558">
    <property type="entry name" value="LamG-like"/>
</dbReference>
<feature type="signal peptide" evidence="4">
    <location>
        <begin position="1"/>
        <end position="23"/>
    </location>
</feature>
<dbReference type="Pfam" id="PF13385">
    <property type="entry name" value="Laminin_G_3"/>
    <property type="match status" value="2"/>
</dbReference>
<feature type="domain" description="LamG-like jellyroll fold" evidence="6">
    <location>
        <begin position="318"/>
        <end position="460"/>
    </location>
</feature>
<evidence type="ECO:0000259" key="5">
    <source>
        <dbReference type="SMART" id="SM00282"/>
    </source>
</evidence>
<dbReference type="CDD" id="cd00110">
    <property type="entry name" value="LamG"/>
    <property type="match status" value="1"/>
</dbReference>
<dbReference type="InterPro" id="IPR001791">
    <property type="entry name" value="Laminin_G"/>
</dbReference>
<feature type="region of interest" description="Disordered" evidence="3">
    <location>
        <begin position="465"/>
        <end position="488"/>
    </location>
</feature>
<feature type="domain" description="LamG-like jellyroll fold" evidence="6">
    <location>
        <begin position="89"/>
        <end position="233"/>
    </location>
</feature>
<dbReference type="Proteomes" id="UP001162891">
    <property type="component" value="Chromosome"/>
</dbReference>
<feature type="region of interest" description="Disordered" evidence="3">
    <location>
        <begin position="242"/>
        <end position="262"/>
    </location>
</feature>
<feature type="region of interest" description="Disordered" evidence="3">
    <location>
        <begin position="591"/>
        <end position="614"/>
    </location>
</feature>
<dbReference type="Gene3D" id="2.60.120.200">
    <property type="match status" value="2"/>
</dbReference>
<feature type="compositionally biased region" description="Pro residues" evidence="3">
    <location>
        <begin position="471"/>
        <end position="483"/>
    </location>
</feature>
<dbReference type="PANTHER" id="PTHR42535">
    <property type="entry name" value="OOKINETE PROTEIN, PUTATIVE-RELATED"/>
    <property type="match status" value="1"/>
</dbReference>
<evidence type="ECO:0008006" key="9">
    <source>
        <dbReference type="Google" id="ProtNLM"/>
    </source>
</evidence>
<gene>
    <name evidence="7" type="ORF">AMOR_43760</name>
</gene>
<feature type="chain" id="PRO_5045707622" description="LamG-like jellyroll fold domain-containing protein" evidence="4">
    <location>
        <begin position="24"/>
        <end position="614"/>
    </location>
</feature>
<feature type="domain" description="Laminin G" evidence="5">
    <location>
        <begin position="89"/>
        <end position="228"/>
    </location>
</feature>
<protein>
    <recommendedName>
        <fullName evidence="9">LamG-like jellyroll fold domain-containing protein</fullName>
    </recommendedName>
</protein>
<proteinExistence type="predicted"/>
<evidence type="ECO:0000256" key="1">
    <source>
        <dbReference type="ARBA" id="ARBA00022729"/>
    </source>
</evidence>
<reference evidence="8" key="1">
    <citation type="journal article" date="2022" name="Int. J. Syst. Evol. Microbiol.">
        <title>Anaeromyxobacter oryzae sp. nov., Anaeromyxobacter diazotrophicus sp. nov. and Anaeromyxobacter paludicola sp. nov., isolated from paddy soils.</title>
        <authorList>
            <person name="Itoh H."/>
            <person name="Xu Z."/>
            <person name="Mise K."/>
            <person name="Masuda Y."/>
            <person name="Ushijima N."/>
            <person name="Hayakawa C."/>
            <person name="Shiratori Y."/>
            <person name="Senoo K."/>
        </authorList>
    </citation>
    <scope>NUCLEOTIDE SEQUENCE [LARGE SCALE GENOMIC DNA]</scope>
    <source>
        <strain evidence="8">Red232</strain>
    </source>
</reference>
<dbReference type="RefSeq" id="WP_248354142.1">
    <property type="nucleotide sequence ID" value="NZ_AP025591.1"/>
</dbReference>
<dbReference type="PANTHER" id="PTHR42535:SF2">
    <property type="entry name" value="CHROMOSOME UNDETERMINED SCAFFOLD_146, WHOLE GENOME SHOTGUN SEQUENCE"/>
    <property type="match status" value="1"/>
</dbReference>
<dbReference type="InterPro" id="IPR013320">
    <property type="entry name" value="ConA-like_dom_sf"/>
</dbReference>
<accession>A0ABM7X0V9</accession>
<keyword evidence="2" id="KW-1015">Disulfide bond</keyword>
<evidence type="ECO:0000313" key="8">
    <source>
        <dbReference type="Proteomes" id="UP001162891"/>
    </source>
</evidence>
<keyword evidence="1 4" id="KW-0732">Signal</keyword>